<protein>
    <recommendedName>
        <fullName evidence="10">ABC transporter domain-containing protein</fullName>
    </recommendedName>
</protein>
<dbReference type="InterPro" id="IPR013525">
    <property type="entry name" value="ABC2_TM"/>
</dbReference>
<evidence type="ECO:0000256" key="2">
    <source>
        <dbReference type="ARBA" id="ARBA00022448"/>
    </source>
</evidence>
<dbReference type="Proteomes" id="UP001497512">
    <property type="component" value="Chromosome 2"/>
</dbReference>
<dbReference type="Gene3D" id="3.40.50.300">
    <property type="entry name" value="P-loop containing nucleotide triphosphate hydrolases"/>
    <property type="match status" value="1"/>
</dbReference>
<keyword evidence="12" id="KW-1185">Reference proteome</keyword>
<organism evidence="11 12">
    <name type="scientific">Sphagnum troendelagicum</name>
    <dbReference type="NCBI Taxonomy" id="128251"/>
    <lineage>
        <taxon>Eukaryota</taxon>
        <taxon>Viridiplantae</taxon>
        <taxon>Streptophyta</taxon>
        <taxon>Embryophyta</taxon>
        <taxon>Bryophyta</taxon>
        <taxon>Sphagnophytina</taxon>
        <taxon>Sphagnopsida</taxon>
        <taxon>Sphagnales</taxon>
        <taxon>Sphagnaceae</taxon>
        <taxon>Sphagnum</taxon>
    </lineage>
</organism>
<feature type="transmembrane region" description="Helical" evidence="9">
    <location>
        <begin position="682"/>
        <end position="704"/>
    </location>
</feature>
<proteinExistence type="predicted"/>
<evidence type="ECO:0000256" key="4">
    <source>
        <dbReference type="ARBA" id="ARBA00022741"/>
    </source>
</evidence>
<keyword evidence="3 9" id="KW-0812">Transmembrane</keyword>
<dbReference type="InterPro" id="IPR003439">
    <property type="entry name" value="ABC_transporter-like_ATP-bd"/>
</dbReference>
<evidence type="ECO:0000256" key="8">
    <source>
        <dbReference type="SAM" id="MobiDB-lite"/>
    </source>
</evidence>
<keyword evidence="5" id="KW-0067">ATP-binding</keyword>
<evidence type="ECO:0000259" key="10">
    <source>
        <dbReference type="PROSITE" id="PS50893"/>
    </source>
</evidence>
<dbReference type="InterPro" id="IPR027417">
    <property type="entry name" value="P-loop_NTPase"/>
</dbReference>
<dbReference type="EMBL" id="OZ019894">
    <property type="protein sequence ID" value="CAK9215275.1"/>
    <property type="molecule type" value="Genomic_DNA"/>
</dbReference>
<dbReference type="Pfam" id="PF01061">
    <property type="entry name" value="ABC2_membrane"/>
    <property type="match status" value="1"/>
</dbReference>
<comment type="subcellular location">
    <subcellularLocation>
        <location evidence="1">Membrane</location>
        <topology evidence="1">Multi-pass membrane protein</topology>
    </subcellularLocation>
</comment>
<feature type="transmembrane region" description="Helical" evidence="9">
    <location>
        <begin position="540"/>
        <end position="564"/>
    </location>
</feature>
<accession>A0ABP0U834</accession>
<evidence type="ECO:0000256" key="1">
    <source>
        <dbReference type="ARBA" id="ARBA00004141"/>
    </source>
</evidence>
<dbReference type="PROSITE" id="PS50893">
    <property type="entry name" value="ABC_TRANSPORTER_2"/>
    <property type="match status" value="1"/>
</dbReference>
<evidence type="ECO:0000256" key="7">
    <source>
        <dbReference type="ARBA" id="ARBA00023136"/>
    </source>
</evidence>
<dbReference type="InterPro" id="IPR003593">
    <property type="entry name" value="AAA+_ATPase"/>
</dbReference>
<dbReference type="InterPro" id="IPR043926">
    <property type="entry name" value="ABCG_dom"/>
</dbReference>
<dbReference type="SMART" id="SM00382">
    <property type="entry name" value="AAA"/>
    <property type="match status" value="1"/>
</dbReference>
<feature type="region of interest" description="Disordered" evidence="8">
    <location>
        <begin position="383"/>
        <end position="403"/>
    </location>
</feature>
<dbReference type="Pfam" id="PF19055">
    <property type="entry name" value="ABC2_membrane_7"/>
    <property type="match status" value="1"/>
</dbReference>
<evidence type="ECO:0000256" key="5">
    <source>
        <dbReference type="ARBA" id="ARBA00022840"/>
    </source>
</evidence>
<feature type="transmembrane region" description="Helical" evidence="9">
    <location>
        <begin position="465"/>
        <end position="485"/>
    </location>
</feature>
<evidence type="ECO:0000256" key="9">
    <source>
        <dbReference type="SAM" id="Phobius"/>
    </source>
</evidence>
<dbReference type="PANTHER" id="PTHR48041">
    <property type="entry name" value="ABC TRANSPORTER G FAMILY MEMBER 28"/>
    <property type="match status" value="1"/>
</dbReference>
<dbReference type="Pfam" id="PF00005">
    <property type="entry name" value="ABC_tran"/>
    <property type="match status" value="1"/>
</dbReference>
<gene>
    <name evidence="11" type="ORF">CSSPTR1EN2_LOCUS12650</name>
</gene>
<keyword evidence="2" id="KW-0813">Transport</keyword>
<feature type="transmembrane region" description="Helical" evidence="9">
    <location>
        <begin position="612"/>
        <end position="632"/>
    </location>
</feature>
<dbReference type="SUPFAM" id="SSF52540">
    <property type="entry name" value="P-loop containing nucleoside triphosphate hydrolases"/>
    <property type="match status" value="1"/>
</dbReference>
<keyword evidence="6 9" id="KW-1133">Transmembrane helix</keyword>
<evidence type="ECO:0000256" key="6">
    <source>
        <dbReference type="ARBA" id="ARBA00022989"/>
    </source>
</evidence>
<feature type="domain" description="ABC transporter" evidence="10">
    <location>
        <begin position="114"/>
        <end position="357"/>
    </location>
</feature>
<evidence type="ECO:0000256" key="3">
    <source>
        <dbReference type="ARBA" id="ARBA00022692"/>
    </source>
</evidence>
<name>A0ABP0U834_9BRYO</name>
<feature type="transmembrane region" description="Helical" evidence="9">
    <location>
        <begin position="497"/>
        <end position="519"/>
    </location>
</feature>
<dbReference type="InterPro" id="IPR050352">
    <property type="entry name" value="ABCG_transporters"/>
</dbReference>
<evidence type="ECO:0000313" key="11">
    <source>
        <dbReference type="EMBL" id="CAK9215275.1"/>
    </source>
</evidence>
<reference evidence="11" key="1">
    <citation type="submission" date="2024-02" db="EMBL/GenBank/DDBJ databases">
        <authorList>
            <consortium name="ELIXIR-Norway"/>
            <consortium name="Elixir Norway"/>
        </authorList>
    </citation>
    <scope>NUCLEOTIDE SEQUENCE</scope>
</reference>
<dbReference type="PANTHER" id="PTHR48041:SF111">
    <property type="entry name" value="ABC TRANSPORTER G FAMILY MEMBER 14"/>
    <property type="match status" value="1"/>
</dbReference>
<keyword evidence="4" id="KW-0547">Nucleotide-binding</keyword>
<feature type="transmembrane region" description="Helical" evidence="9">
    <location>
        <begin position="576"/>
        <end position="600"/>
    </location>
</feature>
<keyword evidence="7 9" id="KW-0472">Membrane</keyword>
<sequence length="712" mass="79474">MAPNQNGETTNSNNILQCKRSVPGRKNLSAAASGSGCIDLCKQELESICVEQPQSIKRSTSCVDADLKLHSSSESALLHSRPWRITLQFIDLEYKVPLKDQQSESWWNFTNLLMHRKSCMTRRKDRYKTILKGVSGVVSPGEMLAMLGPSGSGKTTLLNILKGGKQLKAKKQLQGKILYNNKPHSKAIKRITAFVAQDDVLFPHLTVKETLFYAALLRLPRSYSQEQKERRVEAIIAELGLEKCQHTMIGNTFLRGVSGGERKRVSIGHEMLVDPSLLLLDEPTSGLDSTTASRIIVTLQELARGGRTIITTIHQPSSRIFQMFDKLILLSGGQLLYYGRANAAMAYFTSLGFAPSFATNPADFLLDLANGVAPDFMPVTEESLAEEAEGEEGRTKQTQTQQPLRKTLIEAYKANLAQKTSSEQAVLTEGETQALLDKRKWPTTWQEQFRVLVVRGLKERRHEAFAGLRVGQVLAISIICGLLWWQTSTDRIQDQVGLLFFISTFWGFFPLFSAIFTFPQERAMLLKERGSGMYRLSAYFFARMVGDLPLELALPTTFVTIVYWMGGLKPTPVGFFLTLAVVLYNVLVSQGLGLALGAALMDVKQATTMASVIMLTFLLASGYYVQVTPAWIGWLKYVSFSYYCFKLQLASQYSQNQTYPCPTGRCLVKDYPAIHVVGLDHIGLAAMAMAIMLIAYRFLTYIALMRIKGYEN</sequence>
<evidence type="ECO:0000313" key="12">
    <source>
        <dbReference type="Proteomes" id="UP001497512"/>
    </source>
</evidence>